<proteinExistence type="predicted"/>
<dbReference type="InterPro" id="IPR021109">
    <property type="entry name" value="Peptidase_aspartic_dom_sf"/>
</dbReference>
<dbReference type="GO" id="GO:0005737">
    <property type="term" value="C:cytoplasm"/>
    <property type="evidence" value="ECO:0007669"/>
    <property type="project" value="TreeGrafter"/>
</dbReference>
<dbReference type="Gene3D" id="3.40.50.720">
    <property type="entry name" value="NAD(P)-binding Rossmann-like Domain"/>
    <property type="match status" value="1"/>
</dbReference>
<evidence type="ECO:0000313" key="1">
    <source>
        <dbReference type="EMBL" id="CAD8234143.1"/>
    </source>
</evidence>
<dbReference type="InterPro" id="IPR002347">
    <property type="entry name" value="SDR_fam"/>
</dbReference>
<accession>A0A7R9TFL1</accession>
<dbReference type="InterPro" id="IPR051468">
    <property type="entry name" value="Fungal_SecMetab_SDRs"/>
</dbReference>
<dbReference type="EMBL" id="HBDY01005405">
    <property type="protein sequence ID" value="CAD8234143.1"/>
    <property type="molecule type" value="Transcribed_RNA"/>
</dbReference>
<organism evidence="1">
    <name type="scientific">Micromonas pusilla</name>
    <name type="common">Picoplanktonic green alga</name>
    <name type="synonym">Chromulina pusilla</name>
    <dbReference type="NCBI Taxonomy" id="38833"/>
    <lineage>
        <taxon>Eukaryota</taxon>
        <taxon>Viridiplantae</taxon>
        <taxon>Chlorophyta</taxon>
        <taxon>Mamiellophyceae</taxon>
        <taxon>Mamiellales</taxon>
        <taxon>Mamiellaceae</taxon>
        <taxon>Micromonas</taxon>
    </lineage>
</organism>
<dbReference type="InterPro" id="IPR036291">
    <property type="entry name" value="NAD(P)-bd_dom_sf"/>
</dbReference>
<sequence>MSTPVRGASQRAGDNSGGVASALTSAAGAGSVYVAITLGLPDRSTKSQRERGVKGVELDFCVDTACSTNFILPQVAYGLDMQIVGTSPAGQGATGAVSAGQEMLLGTAKLGGNGDDGVAAITGLSAGVVPVPAPGTAGILGRSFLNCFGAVAFEWGGDRERARVDFWQAFDYAEAEKEGGLEIFALNELPCGLLAVGVTVNGVSMPALVDTGAPQTIINKAAAERAGVVVGGESGESGGGCHAIVANLSARVSSVGDNGMGGWYAYRASKTALNQLTKNMSIEFGRKKHPVAFVLLHPGTVATDLSAPFRRNVPEGKLFSVERAASQLLGIIGKKRLADSGTFVDWQDETIVW</sequence>
<dbReference type="Pfam" id="PF13975">
    <property type="entry name" value="gag-asp_proteas"/>
    <property type="match status" value="1"/>
</dbReference>
<dbReference type="AlphaFoldDB" id="A0A7R9TFL1"/>
<gene>
    <name evidence="1" type="ORF">MPUS1402_LOCUS4108</name>
</gene>
<dbReference type="SUPFAM" id="SSF51735">
    <property type="entry name" value="NAD(P)-binding Rossmann-fold domains"/>
    <property type="match status" value="1"/>
</dbReference>
<dbReference type="SUPFAM" id="SSF50630">
    <property type="entry name" value="Acid proteases"/>
    <property type="match status" value="1"/>
</dbReference>
<dbReference type="PANTHER" id="PTHR43544:SF12">
    <property type="entry name" value="NAD(P)-BINDING ROSSMANN-FOLD SUPERFAMILY PROTEIN"/>
    <property type="match status" value="1"/>
</dbReference>
<evidence type="ECO:0008006" key="2">
    <source>
        <dbReference type="Google" id="ProtNLM"/>
    </source>
</evidence>
<name>A0A7R9TFL1_MICPS</name>
<dbReference type="PRINTS" id="PR00081">
    <property type="entry name" value="GDHRDH"/>
</dbReference>
<dbReference type="Pfam" id="PF00106">
    <property type="entry name" value="adh_short"/>
    <property type="match status" value="1"/>
</dbReference>
<protein>
    <recommendedName>
        <fullName evidence="2">Peptidase A2 domain-containing protein</fullName>
    </recommendedName>
</protein>
<dbReference type="PANTHER" id="PTHR43544">
    <property type="entry name" value="SHORT-CHAIN DEHYDROGENASE/REDUCTASE"/>
    <property type="match status" value="1"/>
</dbReference>
<dbReference type="GO" id="GO:0016491">
    <property type="term" value="F:oxidoreductase activity"/>
    <property type="evidence" value="ECO:0007669"/>
    <property type="project" value="TreeGrafter"/>
</dbReference>
<dbReference type="Gene3D" id="2.40.70.10">
    <property type="entry name" value="Acid Proteases"/>
    <property type="match status" value="1"/>
</dbReference>
<reference evidence="1" key="1">
    <citation type="submission" date="2021-01" db="EMBL/GenBank/DDBJ databases">
        <authorList>
            <person name="Corre E."/>
            <person name="Pelletier E."/>
            <person name="Niang G."/>
            <person name="Scheremetjew M."/>
            <person name="Finn R."/>
            <person name="Kale V."/>
            <person name="Holt S."/>
            <person name="Cochrane G."/>
            <person name="Meng A."/>
            <person name="Brown T."/>
            <person name="Cohen L."/>
        </authorList>
    </citation>
    <scope>NUCLEOTIDE SEQUENCE</scope>
    <source>
        <strain evidence="1">RCC1614</strain>
    </source>
</reference>